<protein>
    <submittedName>
        <fullName evidence="1">Uncharacterized protein</fullName>
    </submittedName>
</protein>
<proteinExistence type="predicted"/>
<name>A0A0A9FW28_ARUDO</name>
<reference evidence="1" key="2">
    <citation type="journal article" date="2015" name="Data Brief">
        <title>Shoot transcriptome of the giant reed, Arundo donax.</title>
        <authorList>
            <person name="Barrero R.A."/>
            <person name="Guerrero F.D."/>
            <person name="Moolhuijzen P."/>
            <person name="Goolsby J.A."/>
            <person name="Tidwell J."/>
            <person name="Bellgard S.E."/>
            <person name="Bellgard M.I."/>
        </authorList>
    </citation>
    <scope>NUCLEOTIDE SEQUENCE</scope>
    <source>
        <tissue evidence="1">Shoot tissue taken approximately 20 cm above the soil surface</tissue>
    </source>
</reference>
<dbReference type="AlphaFoldDB" id="A0A0A9FW28"/>
<sequence length="35" mass="3559">MIPTAIPFLLPFPLAINLAAAPQITSGPRIGWGGG</sequence>
<accession>A0A0A9FW28</accession>
<evidence type="ECO:0000313" key="1">
    <source>
        <dbReference type="EMBL" id="JAE12528.1"/>
    </source>
</evidence>
<organism evidence="1">
    <name type="scientific">Arundo donax</name>
    <name type="common">Giant reed</name>
    <name type="synonym">Donax arundinaceus</name>
    <dbReference type="NCBI Taxonomy" id="35708"/>
    <lineage>
        <taxon>Eukaryota</taxon>
        <taxon>Viridiplantae</taxon>
        <taxon>Streptophyta</taxon>
        <taxon>Embryophyta</taxon>
        <taxon>Tracheophyta</taxon>
        <taxon>Spermatophyta</taxon>
        <taxon>Magnoliopsida</taxon>
        <taxon>Liliopsida</taxon>
        <taxon>Poales</taxon>
        <taxon>Poaceae</taxon>
        <taxon>PACMAD clade</taxon>
        <taxon>Arundinoideae</taxon>
        <taxon>Arundineae</taxon>
        <taxon>Arundo</taxon>
    </lineage>
</organism>
<reference evidence="1" key="1">
    <citation type="submission" date="2014-09" db="EMBL/GenBank/DDBJ databases">
        <authorList>
            <person name="Magalhaes I.L.F."/>
            <person name="Oliveira U."/>
            <person name="Santos F.R."/>
            <person name="Vidigal T.H.D.A."/>
            <person name="Brescovit A.D."/>
            <person name="Santos A.J."/>
        </authorList>
    </citation>
    <scope>NUCLEOTIDE SEQUENCE</scope>
    <source>
        <tissue evidence="1">Shoot tissue taken approximately 20 cm above the soil surface</tissue>
    </source>
</reference>
<dbReference type="EMBL" id="GBRH01185368">
    <property type="protein sequence ID" value="JAE12528.1"/>
    <property type="molecule type" value="Transcribed_RNA"/>
</dbReference>